<dbReference type="AlphaFoldDB" id="A0A7H8V3E0"/>
<protein>
    <submittedName>
        <fullName evidence="1">Uncharacterized protein</fullName>
    </submittedName>
</protein>
<sequence>MSEKDKQLKVALQEASELLTSYKWAEGHEAMKKVHDLSKDMEGTSLPAFAVDALMNYKKNYYYQVNVEKKAHTVTAKVGHQLADIATAIK</sequence>
<proteinExistence type="predicted"/>
<name>A0A7H8V3E0_STRSA</name>
<gene>
    <name evidence="1" type="ORF">FDP16_11030</name>
</gene>
<evidence type="ECO:0000313" key="2">
    <source>
        <dbReference type="Proteomes" id="UP000509535"/>
    </source>
</evidence>
<dbReference type="EMBL" id="CP040798">
    <property type="protein sequence ID" value="QLB50951.1"/>
    <property type="molecule type" value="Genomic_DNA"/>
</dbReference>
<dbReference type="RefSeq" id="WP_176799620.1">
    <property type="nucleotide sequence ID" value="NZ_CP040798.1"/>
</dbReference>
<evidence type="ECO:0000313" key="1">
    <source>
        <dbReference type="EMBL" id="QLB50951.1"/>
    </source>
</evidence>
<reference evidence="1 2" key="1">
    <citation type="submission" date="2019-06" db="EMBL/GenBank/DDBJ databases">
        <title>The organization of the Streptococcus sanguinis genomes.</title>
        <authorList>
            <person name="Wang H.Y."/>
            <person name="Chen Y.Y.M."/>
            <person name="Wu C.H."/>
        </authorList>
    </citation>
    <scope>NUCLEOTIDE SEQUENCE [LARGE SCALE GENOMIC DNA]</scope>
    <source>
        <strain evidence="1 2">CGMH058</strain>
    </source>
</reference>
<organism evidence="1 2">
    <name type="scientific">Streptococcus sanguinis</name>
    <dbReference type="NCBI Taxonomy" id="1305"/>
    <lineage>
        <taxon>Bacteria</taxon>
        <taxon>Bacillati</taxon>
        <taxon>Bacillota</taxon>
        <taxon>Bacilli</taxon>
        <taxon>Lactobacillales</taxon>
        <taxon>Streptococcaceae</taxon>
        <taxon>Streptococcus</taxon>
    </lineage>
</organism>
<accession>A0A7H8V3E0</accession>
<dbReference type="Proteomes" id="UP000509535">
    <property type="component" value="Chromosome"/>
</dbReference>